<reference evidence="2" key="1">
    <citation type="journal article" date="2021" name="PeerJ">
        <title>Extensive microbial diversity within the chicken gut microbiome revealed by metagenomics and culture.</title>
        <authorList>
            <person name="Gilroy R."/>
            <person name="Ravi A."/>
            <person name="Getino M."/>
            <person name="Pursley I."/>
            <person name="Horton D.L."/>
            <person name="Alikhan N.F."/>
            <person name="Baker D."/>
            <person name="Gharbi K."/>
            <person name="Hall N."/>
            <person name="Watson M."/>
            <person name="Adriaenssens E.M."/>
            <person name="Foster-Nyarko E."/>
            <person name="Jarju S."/>
            <person name="Secka A."/>
            <person name="Antonio M."/>
            <person name="Oren A."/>
            <person name="Chaudhuri R.R."/>
            <person name="La Ragione R."/>
            <person name="Hildebrand F."/>
            <person name="Pallen M.J."/>
        </authorList>
    </citation>
    <scope>NUCLEOTIDE SEQUENCE</scope>
    <source>
        <strain evidence="2">14975</strain>
    </source>
</reference>
<organism evidence="2 3">
    <name type="scientific">Candidatus Akkermansia intestinigallinarum</name>
    <dbReference type="NCBI Taxonomy" id="2838431"/>
    <lineage>
        <taxon>Bacteria</taxon>
        <taxon>Pseudomonadati</taxon>
        <taxon>Verrucomicrobiota</taxon>
        <taxon>Verrucomicrobiia</taxon>
        <taxon>Verrucomicrobiales</taxon>
        <taxon>Akkermansiaceae</taxon>
        <taxon>Akkermansia</taxon>
    </lineage>
</organism>
<accession>A0A9D2AH69</accession>
<proteinExistence type="predicted"/>
<sequence>MKLSSSLIALAATVAPIYAQQGAATPLVDTMAAVQAPAAPKASVAQRAAALPALALMPQDVTFLFSTGVNDVTTGWARDLGTEGPASVAFGATTGSMEISMKYLLAVSAALNVDPYGSAIEKAVIEVAKETAGQKITPGYLVITASPSEISQIHEQFTEACKEAAEEGGRGISAVQVAGLTGICVDCDMAFASDKSQDIPESLRAVYQGRKLNVVGGVRGNAFVIALAQDAADIKVPASADKSVLATDKLSDTDKCIDKNVLGYAYVAPELVSSWCKTYAAMFESQIQSMLTLFTKHADITPEQEAALRKPVDQLTALMVGMYKPYFNCTVPMTMTAWMDGDFHMEITGDASGVTVESALLKHVAMAQDPSTTLYVESAKTSNPALPPVAEVYDSLESLAFALADICGDEPQVQQGVAFYQVLRPHIMEAGRGLATIGDGLSGHASFVLRENPNVFVEGALSLGVTNRAKLREGWQMTLKAVGDGMGAFGLNPEMVNTLPVMAKPGPAGSDCYGLVLPVAMPKGLAPNIMLNDTALVFGSNEEVSGKMMETSSATANFPGGVFSFNPASAARIAQALADQEQARLDAIRSTFDEEDDDDLDEGEDYEEEYSFDFYNKYSKPAALLQAFAEQVGPITGAVIVKDGKSTMRIDAKLVK</sequence>
<evidence type="ECO:0000256" key="1">
    <source>
        <dbReference type="SAM" id="SignalP"/>
    </source>
</evidence>
<dbReference type="EMBL" id="DXFQ01000013">
    <property type="protein sequence ID" value="HIX19116.1"/>
    <property type="molecule type" value="Genomic_DNA"/>
</dbReference>
<feature type="signal peptide" evidence="1">
    <location>
        <begin position="1"/>
        <end position="19"/>
    </location>
</feature>
<dbReference type="AlphaFoldDB" id="A0A9D2AH69"/>
<evidence type="ECO:0000313" key="2">
    <source>
        <dbReference type="EMBL" id="HIX19116.1"/>
    </source>
</evidence>
<dbReference type="Proteomes" id="UP000823964">
    <property type="component" value="Unassembled WGS sequence"/>
</dbReference>
<gene>
    <name evidence="2" type="ORF">H9862_00765</name>
</gene>
<reference evidence="2" key="2">
    <citation type="submission" date="2021-04" db="EMBL/GenBank/DDBJ databases">
        <authorList>
            <person name="Gilroy R."/>
        </authorList>
    </citation>
    <scope>NUCLEOTIDE SEQUENCE</scope>
    <source>
        <strain evidence="2">14975</strain>
    </source>
</reference>
<comment type="caution">
    <text evidence="2">The sequence shown here is derived from an EMBL/GenBank/DDBJ whole genome shotgun (WGS) entry which is preliminary data.</text>
</comment>
<evidence type="ECO:0000313" key="3">
    <source>
        <dbReference type="Proteomes" id="UP000823964"/>
    </source>
</evidence>
<evidence type="ECO:0008006" key="4">
    <source>
        <dbReference type="Google" id="ProtNLM"/>
    </source>
</evidence>
<keyword evidence="1" id="KW-0732">Signal</keyword>
<name>A0A9D2AH69_9BACT</name>
<protein>
    <recommendedName>
        <fullName evidence="4">DUF3352 domain-containing protein</fullName>
    </recommendedName>
</protein>
<feature type="chain" id="PRO_5039686985" description="DUF3352 domain-containing protein" evidence="1">
    <location>
        <begin position="20"/>
        <end position="656"/>
    </location>
</feature>